<evidence type="ECO:0000313" key="1">
    <source>
        <dbReference type="EMBL" id="KAI3723147.1"/>
    </source>
</evidence>
<comment type="caution">
    <text evidence="1">The sequence shown here is derived from an EMBL/GenBank/DDBJ whole genome shotgun (WGS) entry which is preliminary data.</text>
</comment>
<evidence type="ECO:0000313" key="2">
    <source>
        <dbReference type="Proteomes" id="UP001055811"/>
    </source>
</evidence>
<sequence length="633" mass="67771">MSSSSSFTNFFGGLGRNCDSVSLRHESLNFLASFLHQIRANNPQMSSSLLSSSPMFTHPVACSLHQVCGKQKFCGVSWRRKQGLTKRLVVVKAGAKRVCFDKQCREGLVAGIDKLADAVSVTLGPKGRNVVLSESGTLKVINDGVTIAKAIELSDSIENAGAVLIQEVATKTNDLAGDGTTTAIVLAREMIKSGLLAVSFGANPISLKKGMEKTVKELIKVLKKKSIPVTKIDDIKAIASISAGNDEFIGNLIAEAIDKIGHDGIISIESSSSSETSVIVEEGMKIDKGYMSPHFVTNQNNLSVEFENAKVLITDQKISTVKEIVPLLEKSTQLSVPLLIFAEDISMSVLETLIVNKNQGTLRVAVVKCPGVGERKKALLQDIALMTGADFLSGDLGLSLEYATSDQLGIARKVTITSNYTTIVADPSMKAEIKARISQIKKDLSETDSSYLSKKLSERIAKLSGGVAIIKVGAHTETELEDRKLRIEDAKNATYAAMDEGIVPGGGATYIHLLEEIPSIKKSMEDPDEESGANIVASALKAPAKLIAANAGVDGDVVVEKIKKLDWEFGYNAMTDKYEDLIVTGVIDPCRVSRCALQNAVSIAGIILTTQAILVEKIKEKKPPVPLLPGIHP</sequence>
<protein>
    <submittedName>
        <fullName evidence="1">Uncharacterized protein</fullName>
    </submittedName>
</protein>
<name>A0ACB9BMA6_CICIN</name>
<reference evidence="1 2" key="2">
    <citation type="journal article" date="2022" name="Mol. Ecol. Resour.">
        <title>The genomes of chicory, endive, great burdock and yacon provide insights into Asteraceae paleo-polyploidization history and plant inulin production.</title>
        <authorList>
            <person name="Fan W."/>
            <person name="Wang S."/>
            <person name="Wang H."/>
            <person name="Wang A."/>
            <person name="Jiang F."/>
            <person name="Liu H."/>
            <person name="Zhao H."/>
            <person name="Xu D."/>
            <person name="Zhang Y."/>
        </authorList>
    </citation>
    <scope>NUCLEOTIDE SEQUENCE [LARGE SCALE GENOMIC DNA]</scope>
    <source>
        <strain evidence="2">cv. Punajuju</strain>
        <tissue evidence="1">Leaves</tissue>
    </source>
</reference>
<dbReference type="Proteomes" id="UP001055811">
    <property type="component" value="Linkage Group LG06"/>
</dbReference>
<dbReference type="EMBL" id="CM042014">
    <property type="protein sequence ID" value="KAI3723147.1"/>
    <property type="molecule type" value="Genomic_DNA"/>
</dbReference>
<gene>
    <name evidence="1" type="ORF">L2E82_34539</name>
</gene>
<reference evidence="2" key="1">
    <citation type="journal article" date="2022" name="Mol. Ecol. Resour.">
        <title>The genomes of chicory, endive, great burdock and yacon provide insights into Asteraceae palaeo-polyploidization history and plant inulin production.</title>
        <authorList>
            <person name="Fan W."/>
            <person name="Wang S."/>
            <person name="Wang H."/>
            <person name="Wang A."/>
            <person name="Jiang F."/>
            <person name="Liu H."/>
            <person name="Zhao H."/>
            <person name="Xu D."/>
            <person name="Zhang Y."/>
        </authorList>
    </citation>
    <scope>NUCLEOTIDE SEQUENCE [LARGE SCALE GENOMIC DNA]</scope>
    <source>
        <strain evidence="2">cv. Punajuju</strain>
    </source>
</reference>
<keyword evidence="2" id="KW-1185">Reference proteome</keyword>
<proteinExistence type="predicted"/>
<organism evidence="1 2">
    <name type="scientific">Cichorium intybus</name>
    <name type="common">Chicory</name>
    <dbReference type="NCBI Taxonomy" id="13427"/>
    <lineage>
        <taxon>Eukaryota</taxon>
        <taxon>Viridiplantae</taxon>
        <taxon>Streptophyta</taxon>
        <taxon>Embryophyta</taxon>
        <taxon>Tracheophyta</taxon>
        <taxon>Spermatophyta</taxon>
        <taxon>Magnoliopsida</taxon>
        <taxon>eudicotyledons</taxon>
        <taxon>Gunneridae</taxon>
        <taxon>Pentapetalae</taxon>
        <taxon>asterids</taxon>
        <taxon>campanulids</taxon>
        <taxon>Asterales</taxon>
        <taxon>Asteraceae</taxon>
        <taxon>Cichorioideae</taxon>
        <taxon>Cichorieae</taxon>
        <taxon>Cichoriinae</taxon>
        <taxon>Cichorium</taxon>
    </lineage>
</organism>
<accession>A0ACB9BMA6</accession>